<dbReference type="AlphaFoldDB" id="A0A8C5IG47"/>
<dbReference type="InterPro" id="IPR017926">
    <property type="entry name" value="GATASE"/>
</dbReference>
<sequence>MVKYIFVVGGVISGIGKGITGSSIGMLMKSRGYDVFMQKLDPYLNVDPGTMNPIQHGEVYVTEDGFETDLDLGHYERFTDTAFDRRSSVTMGQIYSTVLAKERHGDFQGHTVQVIPHITNEIKSRFFREATPNPNKTTICIIEIGGTIGDIESQPFFEAIRQFKHEIGYQNAIIVCTTLVPYIKASGELKTKPTQQAIRTLQSVGLRADIIACRSEVALDDEIRDKISLFCDVPSNHVFDNADVPTVYEVPLILEKQGIAKAILESLGLQDNVVPNHVRWDKLVKNIISPAHRVSIAMVGKYMDLHDSYLSVVEALRHAGAANNTKVDIKWIESETCETGDLNQIFDGVDGVLIPGGFGKRGTEGMINTVKYVREHNIPFLGLCLGMQIASIEFARDVLGYTDANSTELNPDTKHPVIYLMPDQMGVVDMGATMRLGAYPCELAKGSLAEKLYKTDNISERHRHRYEFNNAYKDEFKEHGMDVSGIYPKKGIAEIIELKNHPFFIATQAHPEFKSTLLNPHPLFVGFVKASHEHKNQRKLAEKNKAQ</sequence>
<organism evidence="16 17">
    <name type="scientific">Junco hyemalis</name>
    <name type="common">Dark-eyed junco</name>
    <dbReference type="NCBI Taxonomy" id="40217"/>
    <lineage>
        <taxon>Eukaryota</taxon>
        <taxon>Metazoa</taxon>
        <taxon>Chordata</taxon>
        <taxon>Craniata</taxon>
        <taxon>Vertebrata</taxon>
        <taxon>Euteleostomi</taxon>
        <taxon>Archelosauria</taxon>
        <taxon>Archosauria</taxon>
        <taxon>Dinosauria</taxon>
        <taxon>Saurischia</taxon>
        <taxon>Theropoda</taxon>
        <taxon>Coelurosauria</taxon>
        <taxon>Aves</taxon>
        <taxon>Neognathae</taxon>
        <taxon>Neoaves</taxon>
        <taxon>Telluraves</taxon>
        <taxon>Australaves</taxon>
        <taxon>Passeriformes</taxon>
        <taxon>Passerellidae</taxon>
        <taxon>Junco</taxon>
    </lineage>
</organism>
<comment type="catalytic activity">
    <reaction evidence="11 13">
        <text>UTP + L-glutamine + ATP + H2O = CTP + L-glutamate + ADP + phosphate + 2 H(+)</text>
        <dbReference type="Rhea" id="RHEA:26426"/>
        <dbReference type="ChEBI" id="CHEBI:15377"/>
        <dbReference type="ChEBI" id="CHEBI:15378"/>
        <dbReference type="ChEBI" id="CHEBI:29985"/>
        <dbReference type="ChEBI" id="CHEBI:30616"/>
        <dbReference type="ChEBI" id="CHEBI:37563"/>
        <dbReference type="ChEBI" id="CHEBI:43474"/>
        <dbReference type="ChEBI" id="CHEBI:46398"/>
        <dbReference type="ChEBI" id="CHEBI:58359"/>
        <dbReference type="ChEBI" id="CHEBI:456216"/>
        <dbReference type="EC" id="6.3.4.2"/>
    </reaction>
</comment>
<dbReference type="GO" id="GO:0019856">
    <property type="term" value="P:pyrimidine nucleobase biosynthetic process"/>
    <property type="evidence" value="ECO:0007669"/>
    <property type="project" value="TreeGrafter"/>
</dbReference>
<dbReference type="HAMAP" id="MF_01227">
    <property type="entry name" value="PyrG"/>
    <property type="match status" value="1"/>
</dbReference>
<dbReference type="Gene3D" id="3.40.50.300">
    <property type="entry name" value="P-loop containing nucleotide triphosphate hydrolases"/>
    <property type="match status" value="1"/>
</dbReference>
<dbReference type="GO" id="GO:0005829">
    <property type="term" value="C:cytosol"/>
    <property type="evidence" value="ECO:0007669"/>
    <property type="project" value="TreeGrafter"/>
</dbReference>
<dbReference type="GO" id="GO:0097268">
    <property type="term" value="C:cytoophidium"/>
    <property type="evidence" value="ECO:0007669"/>
    <property type="project" value="UniProtKB-ARBA"/>
</dbReference>
<name>A0A8C5IG47_JUNHY</name>
<dbReference type="GO" id="GO:0046872">
    <property type="term" value="F:metal ion binding"/>
    <property type="evidence" value="ECO:0007669"/>
    <property type="project" value="UniProtKB-KW"/>
</dbReference>
<dbReference type="FunFam" id="3.40.50.300:FF:000009">
    <property type="entry name" value="CTP synthase"/>
    <property type="match status" value="1"/>
</dbReference>
<dbReference type="GO" id="GO:0003883">
    <property type="term" value="F:CTP synthase activity"/>
    <property type="evidence" value="ECO:0007669"/>
    <property type="project" value="UniProtKB-UniRule"/>
</dbReference>
<dbReference type="OMA" id="QICVIEX"/>
<dbReference type="Pfam" id="PF00117">
    <property type="entry name" value="GATase"/>
    <property type="match status" value="1"/>
</dbReference>
<evidence type="ECO:0000256" key="9">
    <source>
        <dbReference type="ARBA" id="ARBA00022962"/>
    </source>
</evidence>
<evidence type="ECO:0000256" key="11">
    <source>
        <dbReference type="ARBA" id="ARBA00047781"/>
    </source>
</evidence>
<dbReference type="InterPro" id="IPR029062">
    <property type="entry name" value="Class_I_gatase-like"/>
</dbReference>
<keyword evidence="8" id="KW-0460">Magnesium</keyword>
<dbReference type="FunFam" id="3.40.50.880:FF:000002">
    <property type="entry name" value="CTP synthase"/>
    <property type="match status" value="1"/>
</dbReference>
<dbReference type="InterPro" id="IPR004468">
    <property type="entry name" value="CTP_synthase"/>
</dbReference>
<reference evidence="16" key="1">
    <citation type="submission" date="2025-08" db="UniProtKB">
        <authorList>
            <consortium name="Ensembl"/>
        </authorList>
    </citation>
    <scope>IDENTIFICATION</scope>
</reference>
<evidence type="ECO:0000256" key="6">
    <source>
        <dbReference type="ARBA" id="ARBA00022741"/>
    </source>
</evidence>
<evidence type="ECO:0000256" key="13">
    <source>
        <dbReference type="RuleBase" id="RU810713"/>
    </source>
</evidence>
<dbReference type="InterPro" id="IPR033828">
    <property type="entry name" value="GATase1_CTP_Synthase"/>
</dbReference>
<dbReference type="PANTHER" id="PTHR11550:SF0">
    <property type="entry name" value="CTP SYNTHASE-RELATED"/>
    <property type="match status" value="1"/>
</dbReference>
<dbReference type="InterPro" id="IPR017456">
    <property type="entry name" value="CTP_synthase_N"/>
</dbReference>
<dbReference type="CDD" id="cd03113">
    <property type="entry name" value="CTPS_N"/>
    <property type="match status" value="1"/>
</dbReference>
<comment type="similarity">
    <text evidence="2 13">Belongs to the CTP synthase family.</text>
</comment>
<evidence type="ECO:0000256" key="7">
    <source>
        <dbReference type="ARBA" id="ARBA00022840"/>
    </source>
</evidence>
<evidence type="ECO:0000256" key="12">
    <source>
        <dbReference type="ARBA" id="ARBA00070745"/>
    </source>
</evidence>
<dbReference type="PANTHER" id="PTHR11550">
    <property type="entry name" value="CTP SYNTHASE"/>
    <property type="match status" value="1"/>
</dbReference>
<evidence type="ECO:0000256" key="3">
    <source>
        <dbReference type="ARBA" id="ARBA00012291"/>
    </source>
</evidence>
<evidence type="ECO:0000313" key="16">
    <source>
        <dbReference type="Ensembl" id="ENSJHYP00000003858.1"/>
    </source>
</evidence>
<reference evidence="16" key="2">
    <citation type="submission" date="2025-09" db="UniProtKB">
        <authorList>
            <consortium name="Ensembl"/>
        </authorList>
    </citation>
    <scope>IDENTIFICATION</scope>
</reference>
<dbReference type="UniPathway" id="UPA00159">
    <property type="reaction ID" value="UER00277"/>
</dbReference>
<evidence type="ECO:0000313" key="17">
    <source>
        <dbReference type="Proteomes" id="UP000694408"/>
    </source>
</evidence>
<keyword evidence="4 13" id="KW-0436">Ligase</keyword>
<dbReference type="Gene3D" id="3.40.50.880">
    <property type="match status" value="1"/>
</dbReference>
<protein>
    <recommendedName>
        <fullName evidence="12 13">CTP synthase</fullName>
        <ecNumber evidence="3 13">6.3.4.2</ecNumber>
    </recommendedName>
    <alternativeName>
        <fullName evidence="13">UTP--ammonia ligase</fullName>
    </alternativeName>
</protein>
<evidence type="ECO:0000256" key="8">
    <source>
        <dbReference type="ARBA" id="ARBA00022842"/>
    </source>
</evidence>
<keyword evidence="6 13" id="KW-0547">Nucleotide-binding</keyword>
<evidence type="ECO:0000256" key="4">
    <source>
        <dbReference type="ARBA" id="ARBA00022598"/>
    </source>
</evidence>
<keyword evidence="7 13" id="KW-0067">ATP-binding</keyword>
<keyword evidence="17" id="KW-1185">Reference proteome</keyword>
<dbReference type="GO" id="GO:0005524">
    <property type="term" value="F:ATP binding"/>
    <property type="evidence" value="ECO:0007669"/>
    <property type="project" value="UniProtKB-KW"/>
</dbReference>
<evidence type="ECO:0000256" key="1">
    <source>
        <dbReference type="ARBA" id="ARBA00005171"/>
    </source>
</evidence>
<dbReference type="SUPFAM" id="SSF52317">
    <property type="entry name" value="Class I glutamine amidotransferase-like"/>
    <property type="match status" value="1"/>
</dbReference>
<evidence type="ECO:0000256" key="5">
    <source>
        <dbReference type="ARBA" id="ARBA00022723"/>
    </source>
</evidence>
<keyword evidence="5" id="KW-0479">Metal-binding</keyword>
<keyword evidence="10 13" id="KW-0665">Pyrimidine biosynthesis</keyword>
<evidence type="ECO:0000259" key="15">
    <source>
        <dbReference type="Pfam" id="PF06418"/>
    </source>
</evidence>
<dbReference type="SUPFAM" id="SSF52540">
    <property type="entry name" value="P-loop containing nucleoside triphosphate hydrolases"/>
    <property type="match status" value="1"/>
</dbReference>
<dbReference type="NCBIfam" id="TIGR00337">
    <property type="entry name" value="PyrG"/>
    <property type="match status" value="1"/>
</dbReference>
<comment type="pathway">
    <text evidence="1 13">Pyrimidine metabolism; CTP biosynthesis via de novo pathway; CTP from UDP: step 2/2.</text>
</comment>
<dbReference type="Proteomes" id="UP000694408">
    <property type="component" value="Unplaced"/>
</dbReference>
<dbReference type="GO" id="GO:0044210">
    <property type="term" value="P:'de novo' CTP biosynthetic process"/>
    <property type="evidence" value="ECO:0007669"/>
    <property type="project" value="UniProtKB-UniRule"/>
</dbReference>
<evidence type="ECO:0000256" key="2">
    <source>
        <dbReference type="ARBA" id="ARBA00007533"/>
    </source>
</evidence>
<dbReference type="PROSITE" id="PS51273">
    <property type="entry name" value="GATASE_TYPE_1"/>
    <property type="match status" value="1"/>
</dbReference>
<accession>A0A8C5IG47</accession>
<dbReference type="CDD" id="cd01746">
    <property type="entry name" value="GATase1_CTP_Synthase"/>
    <property type="match status" value="1"/>
</dbReference>
<keyword evidence="9 13" id="KW-0315">Glutamine amidotransferase</keyword>
<dbReference type="GO" id="GO:0042802">
    <property type="term" value="F:identical protein binding"/>
    <property type="evidence" value="ECO:0007669"/>
    <property type="project" value="TreeGrafter"/>
</dbReference>
<feature type="domain" description="Glutamine amidotransferase" evidence="14">
    <location>
        <begin position="305"/>
        <end position="529"/>
    </location>
</feature>
<dbReference type="Pfam" id="PF06418">
    <property type="entry name" value="CTP_synth_N"/>
    <property type="match status" value="1"/>
</dbReference>
<dbReference type="EC" id="6.3.4.2" evidence="3 13"/>
<dbReference type="InterPro" id="IPR027417">
    <property type="entry name" value="P-loop_NTPase"/>
</dbReference>
<evidence type="ECO:0000256" key="10">
    <source>
        <dbReference type="ARBA" id="ARBA00022975"/>
    </source>
</evidence>
<proteinExistence type="inferred from homology"/>
<dbReference type="Ensembl" id="ENSJHYT00000004741.1">
    <property type="protein sequence ID" value="ENSJHYP00000003858.1"/>
    <property type="gene ID" value="ENSJHYG00000003181.1"/>
</dbReference>
<feature type="domain" description="CTP synthase N-terminal" evidence="15">
    <location>
        <begin position="3"/>
        <end position="269"/>
    </location>
</feature>
<dbReference type="NCBIfam" id="NF003792">
    <property type="entry name" value="PRK05380.1"/>
    <property type="match status" value="1"/>
</dbReference>
<comment type="function">
    <text evidence="13">Catalyzes the ATP-dependent amination of UTP to CTP with either L-glutamine or ammonia as the source of nitrogen.</text>
</comment>
<evidence type="ECO:0000259" key="14">
    <source>
        <dbReference type="Pfam" id="PF00117"/>
    </source>
</evidence>